<evidence type="ECO:0000313" key="1">
    <source>
        <dbReference type="EMBL" id="QTA90948.1"/>
    </source>
</evidence>
<sequence length="107" mass="12708">MQLEDNTLTKLKQFEYLFQHGHKSDLIRETLSKLAEIELFEFKKNLLEIQNKISLFEKQYNMTSETFSEKFDAGELGDSANFIEWFAYTDMRDELLKKIEILDKSDA</sequence>
<dbReference type="EMBL" id="CP061800">
    <property type="protein sequence ID" value="QTA90948.1"/>
    <property type="molecule type" value="Genomic_DNA"/>
</dbReference>
<gene>
    <name evidence="1" type="ORF">dnm_070120</name>
</gene>
<reference evidence="1" key="1">
    <citation type="journal article" date="2021" name="Microb. Physiol.">
        <title>Proteogenomic Insights into the Physiology of Marine, Sulfate-Reducing, Filamentous Desulfonema limicola and Desulfonema magnum.</title>
        <authorList>
            <person name="Schnaars V."/>
            <person name="Wohlbrand L."/>
            <person name="Scheve S."/>
            <person name="Hinrichs C."/>
            <person name="Reinhardt R."/>
            <person name="Rabus R."/>
        </authorList>
    </citation>
    <scope>NUCLEOTIDE SEQUENCE</scope>
    <source>
        <strain evidence="1">4be13</strain>
    </source>
</reference>
<accession>A0A975BT66</accession>
<organism evidence="1 2">
    <name type="scientific">Desulfonema magnum</name>
    <dbReference type="NCBI Taxonomy" id="45655"/>
    <lineage>
        <taxon>Bacteria</taxon>
        <taxon>Pseudomonadati</taxon>
        <taxon>Thermodesulfobacteriota</taxon>
        <taxon>Desulfobacteria</taxon>
        <taxon>Desulfobacterales</taxon>
        <taxon>Desulfococcaceae</taxon>
        <taxon>Desulfonema</taxon>
    </lineage>
</organism>
<dbReference type="KEGG" id="dmm:dnm_070120"/>
<dbReference type="RefSeq" id="WP_207678924.1">
    <property type="nucleotide sequence ID" value="NZ_CP061800.1"/>
</dbReference>
<keyword evidence="2" id="KW-1185">Reference proteome</keyword>
<protein>
    <submittedName>
        <fullName evidence="1">Uncharacterized protein</fullName>
    </submittedName>
</protein>
<name>A0A975BT66_9BACT</name>
<proteinExistence type="predicted"/>
<evidence type="ECO:0000313" key="2">
    <source>
        <dbReference type="Proteomes" id="UP000663722"/>
    </source>
</evidence>
<dbReference type="AlphaFoldDB" id="A0A975BT66"/>
<dbReference type="Proteomes" id="UP000663722">
    <property type="component" value="Chromosome"/>
</dbReference>